<feature type="signal peptide" evidence="1">
    <location>
        <begin position="1"/>
        <end position="22"/>
    </location>
</feature>
<organism evidence="2 3">
    <name type="scientific">Bacterioplanoides pacificum</name>
    <dbReference type="NCBI Taxonomy" id="1171596"/>
    <lineage>
        <taxon>Bacteria</taxon>
        <taxon>Pseudomonadati</taxon>
        <taxon>Pseudomonadota</taxon>
        <taxon>Gammaproteobacteria</taxon>
        <taxon>Oceanospirillales</taxon>
        <taxon>Oceanospirillaceae</taxon>
        <taxon>Bacterioplanoides</taxon>
    </lineage>
</organism>
<reference evidence="3" key="1">
    <citation type="journal article" date="2019" name="Int. J. Syst. Evol. Microbiol.">
        <title>The Global Catalogue of Microorganisms (GCM) 10K type strain sequencing project: providing services to taxonomists for standard genome sequencing and annotation.</title>
        <authorList>
            <consortium name="The Broad Institute Genomics Platform"/>
            <consortium name="The Broad Institute Genome Sequencing Center for Infectious Disease"/>
            <person name="Wu L."/>
            <person name="Ma J."/>
        </authorList>
    </citation>
    <scope>NUCLEOTIDE SEQUENCE [LARGE SCALE GENOMIC DNA]</scope>
    <source>
        <strain evidence="3">KCTC 42424</strain>
    </source>
</reference>
<gene>
    <name evidence="2" type="ORF">ACFOMG_02835</name>
</gene>
<comment type="caution">
    <text evidence="2">The sequence shown here is derived from an EMBL/GenBank/DDBJ whole genome shotgun (WGS) entry which is preliminary data.</text>
</comment>
<name>A0ABV7VSI3_9GAMM</name>
<sequence length="192" mass="21661">MKLIKQAMLALVMLAWLPLAQAEELTDNDVQRWLKAMPTLTSWLEQHDDKLGGDSVMQESETMDQVFEKGVEQLRKEGLYDDFNKQAKQQGFASVEEWATVSRDISLAFMAIELQDNPASEAQMQAQLEQLSQAEGIPAEEKAMMEGMMKASIMMVKAAKQVPANNIKIVKAHADEIARQFNEDDGEHDHDH</sequence>
<accession>A0ABV7VSI3</accession>
<dbReference type="RefSeq" id="WP_376864661.1">
    <property type="nucleotide sequence ID" value="NZ_JBHRYB010000001.1"/>
</dbReference>
<keyword evidence="1" id="KW-0732">Signal</keyword>
<evidence type="ECO:0000256" key="1">
    <source>
        <dbReference type="SAM" id="SignalP"/>
    </source>
</evidence>
<evidence type="ECO:0000313" key="2">
    <source>
        <dbReference type="EMBL" id="MFC3679048.1"/>
    </source>
</evidence>
<protein>
    <submittedName>
        <fullName evidence="2">Uncharacterized protein</fullName>
    </submittedName>
</protein>
<evidence type="ECO:0000313" key="3">
    <source>
        <dbReference type="Proteomes" id="UP001595722"/>
    </source>
</evidence>
<keyword evidence="3" id="KW-1185">Reference proteome</keyword>
<proteinExistence type="predicted"/>
<feature type="chain" id="PRO_5046045061" evidence="1">
    <location>
        <begin position="23"/>
        <end position="192"/>
    </location>
</feature>
<dbReference type="Proteomes" id="UP001595722">
    <property type="component" value="Unassembled WGS sequence"/>
</dbReference>
<dbReference type="EMBL" id="JBHRYB010000001">
    <property type="protein sequence ID" value="MFC3679048.1"/>
    <property type="molecule type" value="Genomic_DNA"/>
</dbReference>